<dbReference type="OrthoDB" id="9808367at2"/>
<comment type="similarity">
    <text evidence="1">Belongs to the histone deacetylase family.</text>
</comment>
<evidence type="ECO:0000313" key="4">
    <source>
        <dbReference type="EMBL" id="SHN67475.1"/>
    </source>
</evidence>
<dbReference type="PANTHER" id="PTHR10625:SF10">
    <property type="entry name" value="HISTONE DEACETYLASE HDAC1"/>
    <property type="match status" value="1"/>
</dbReference>
<dbReference type="InterPro" id="IPR037138">
    <property type="entry name" value="His_deacetylse_dom_sf"/>
</dbReference>
<dbReference type="RefSeq" id="WP_072747321.1">
    <property type="nucleotide sequence ID" value="NZ_FOHL01000005.1"/>
</dbReference>
<evidence type="ECO:0000259" key="3">
    <source>
        <dbReference type="Pfam" id="PF00850"/>
    </source>
</evidence>
<dbReference type="Proteomes" id="UP000184066">
    <property type="component" value="Unassembled WGS sequence"/>
</dbReference>
<dbReference type="InterPro" id="IPR000286">
    <property type="entry name" value="HDACs"/>
</dbReference>
<dbReference type="Gene3D" id="3.40.800.20">
    <property type="entry name" value="Histone deacetylase domain"/>
    <property type="match status" value="1"/>
</dbReference>
<feature type="region of interest" description="Disordered" evidence="2">
    <location>
        <begin position="1"/>
        <end position="22"/>
    </location>
</feature>
<dbReference type="Pfam" id="PF00850">
    <property type="entry name" value="Hist_deacetyl"/>
    <property type="match status" value="1"/>
</dbReference>
<evidence type="ECO:0000256" key="2">
    <source>
        <dbReference type="SAM" id="MobiDB-lite"/>
    </source>
</evidence>
<reference evidence="4 5" key="1">
    <citation type="submission" date="2016-12" db="EMBL/GenBank/DDBJ databases">
        <authorList>
            <person name="Song W.-J."/>
            <person name="Kurnit D.M."/>
        </authorList>
    </citation>
    <scope>NUCLEOTIDE SEQUENCE [LARGE SCALE GENOMIC DNA]</scope>
    <source>
        <strain evidence="4 5">CGMCC 1.10808</strain>
    </source>
</reference>
<sequence length="309" mass="32873">MTVALVTHESSAGHLTPTGHPERPERLQAVEAVFSQPEFASLPRVAARRAQEHELLLAHSPAYLERLRKAAPAEGLAQLDADTSMSPGSLEAAEHAAGGVVQAVDMVLDGQAKAAFVACRPPGHHAEREAAMGFCLFSNAAIGALHALDNRHLHRVAVLDFDVHHGNGTQDVLERDPRAVFCSSHESPLYPGTGRETERGAGNVFNAELRAGDGGAAFRAAWEKKLLPAVLSHHPELIIVSAGFDAHVRDPLSNLRLEAGDFAWITHQICDVAEACGARIVSTLEGGYDLQGLASGVAAHLQALVQRAR</sequence>
<proteinExistence type="inferred from homology"/>
<dbReference type="STRING" id="1189325.SAMN04488119_105125"/>
<keyword evidence="5" id="KW-1185">Reference proteome</keyword>
<name>A0A1M7T9Q9_9RHOB</name>
<evidence type="ECO:0000256" key="1">
    <source>
        <dbReference type="ARBA" id="ARBA00005947"/>
    </source>
</evidence>
<dbReference type="PRINTS" id="PR01270">
    <property type="entry name" value="HDASUPER"/>
</dbReference>
<dbReference type="AlphaFoldDB" id="A0A1M7T9Q9"/>
<dbReference type="InterPro" id="IPR023696">
    <property type="entry name" value="Ureohydrolase_dom_sf"/>
</dbReference>
<accession>A0A1M7T9Q9</accession>
<dbReference type="CDD" id="cd11599">
    <property type="entry name" value="HDAC_classII_2"/>
    <property type="match status" value="1"/>
</dbReference>
<organism evidence="4 5">
    <name type="scientific">Oceanicella actignis</name>
    <dbReference type="NCBI Taxonomy" id="1189325"/>
    <lineage>
        <taxon>Bacteria</taxon>
        <taxon>Pseudomonadati</taxon>
        <taxon>Pseudomonadota</taxon>
        <taxon>Alphaproteobacteria</taxon>
        <taxon>Rhodobacterales</taxon>
        <taxon>Paracoccaceae</taxon>
        <taxon>Oceanicella</taxon>
    </lineage>
</organism>
<dbReference type="EMBL" id="FRDL01000005">
    <property type="protein sequence ID" value="SHN67475.1"/>
    <property type="molecule type" value="Genomic_DNA"/>
</dbReference>
<feature type="domain" description="Histone deacetylase" evidence="3">
    <location>
        <begin position="20"/>
        <end position="304"/>
    </location>
</feature>
<dbReference type="InterPro" id="IPR023801">
    <property type="entry name" value="His_deacetylse_dom"/>
</dbReference>
<dbReference type="SUPFAM" id="SSF52768">
    <property type="entry name" value="Arginase/deacetylase"/>
    <property type="match status" value="1"/>
</dbReference>
<dbReference type="GO" id="GO:0040029">
    <property type="term" value="P:epigenetic regulation of gene expression"/>
    <property type="evidence" value="ECO:0007669"/>
    <property type="project" value="TreeGrafter"/>
</dbReference>
<dbReference type="GO" id="GO:0004407">
    <property type="term" value="F:histone deacetylase activity"/>
    <property type="evidence" value="ECO:0007669"/>
    <property type="project" value="TreeGrafter"/>
</dbReference>
<gene>
    <name evidence="4" type="ORF">SAMN05216200_105124</name>
</gene>
<dbReference type="PANTHER" id="PTHR10625">
    <property type="entry name" value="HISTONE DEACETYLASE HDAC1-RELATED"/>
    <property type="match status" value="1"/>
</dbReference>
<protein>
    <submittedName>
        <fullName evidence="4">Acetoin utilization deacetylase AcuC</fullName>
    </submittedName>
</protein>
<evidence type="ECO:0000313" key="5">
    <source>
        <dbReference type="Proteomes" id="UP000184066"/>
    </source>
</evidence>